<dbReference type="VEuPathDB" id="FungiDB:PV07_06328"/>
<dbReference type="HOGENOM" id="CLU_000288_144_2_1"/>
<gene>
    <name evidence="6" type="ORF">PV07_06328</name>
</gene>
<evidence type="ECO:0000259" key="5">
    <source>
        <dbReference type="Pfam" id="PF01734"/>
    </source>
</evidence>
<feature type="region of interest" description="Disordered" evidence="4">
    <location>
        <begin position="113"/>
        <end position="139"/>
    </location>
</feature>
<keyword evidence="3" id="KW-0443">Lipid metabolism</keyword>
<dbReference type="STRING" id="569365.A0A0D2D4I6"/>
<dbReference type="EMBL" id="KN847042">
    <property type="protein sequence ID" value="KIW30594.1"/>
    <property type="molecule type" value="Genomic_DNA"/>
</dbReference>
<dbReference type="GeneID" id="27345522"/>
<dbReference type="PANTHER" id="PTHR24185">
    <property type="entry name" value="CALCIUM-INDEPENDENT PHOSPHOLIPASE A2-GAMMA"/>
    <property type="match status" value="1"/>
</dbReference>
<dbReference type="Pfam" id="PF01734">
    <property type="entry name" value="Patatin"/>
    <property type="match status" value="1"/>
</dbReference>
<dbReference type="OrthoDB" id="1658288at2759"/>
<evidence type="ECO:0000256" key="2">
    <source>
        <dbReference type="ARBA" id="ARBA00022963"/>
    </source>
</evidence>
<dbReference type="RefSeq" id="XP_016250810.1">
    <property type="nucleotide sequence ID" value="XM_016393291.1"/>
</dbReference>
<evidence type="ECO:0000256" key="1">
    <source>
        <dbReference type="ARBA" id="ARBA00022801"/>
    </source>
</evidence>
<dbReference type="GO" id="GO:0046486">
    <property type="term" value="P:glycerolipid metabolic process"/>
    <property type="evidence" value="ECO:0007669"/>
    <property type="project" value="UniProtKB-ARBA"/>
</dbReference>
<dbReference type="GO" id="GO:0019369">
    <property type="term" value="P:arachidonate metabolic process"/>
    <property type="evidence" value="ECO:0007669"/>
    <property type="project" value="TreeGrafter"/>
</dbReference>
<feature type="compositionally biased region" description="Acidic residues" evidence="4">
    <location>
        <begin position="40"/>
        <end position="55"/>
    </location>
</feature>
<dbReference type="GO" id="GO:0016020">
    <property type="term" value="C:membrane"/>
    <property type="evidence" value="ECO:0007669"/>
    <property type="project" value="TreeGrafter"/>
</dbReference>
<dbReference type="GO" id="GO:0016042">
    <property type="term" value="P:lipid catabolic process"/>
    <property type="evidence" value="ECO:0007669"/>
    <property type="project" value="UniProtKB-KW"/>
</dbReference>
<dbReference type="SUPFAM" id="SSF52151">
    <property type="entry name" value="FabD/lysophospholipase-like"/>
    <property type="match status" value="1"/>
</dbReference>
<feature type="domain" description="PNPLA" evidence="5">
    <location>
        <begin position="84"/>
        <end position="300"/>
    </location>
</feature>
<dbReference type="GO" id="GO:0047499">
    <property type="term" value="F:calcium-independent phospholipase A2 activity"/>
    <property type="evidence" value="ECO:0007669"/>
    <property type="project" value="TreeGrafter"/>
</dbReference>
<dbReference type="Gene3D" id="3.40.1090.10">
    <property type="entry name" value="Cytosolic phospholipase A2 catalytic domain"/>
    <property type="match status" value="1"/>
</dbReference>
<dbReference type="Proteomes" id="UP000054466">
    <property type="component" value="Unassembled WGS sequence"/>
</dbReference>
<keyword evidence="7" id="KW-1185">Reference proteome</keyword>
<accession>A0A0D2D4I6</accession>
<sequence>MAITFGGTALLETMPGETYQPRQRLSISTEHTSHFNAGPEFEESEDDSDDSSEEMDIENKFPDVEHMSVITAEESDPWLPKIVLSLDGGSHRNFSTLLILQALMKKIEQFEQKTDPTISDSARSREFHLPSTNSRPPSDSRFRPCHYFDYIGGASTGGLIAILLGRMRRPVDEALEIFLQFSQTMFPNFPRGMGISRLPRALNNKATRSEKFAAQLDWSKPTDSSPEEDGQRFVSDSLRCRTIICAMEKTRLEDQGLGLRPYLFRSYAHEARDESSYLRNPGGATDRSTADVAKAAVAASQFQNFEQHGYYDSGPGLNNPSLELYNEITSLHDPDNLALFISIGCGASKTKDPSSPQSNSRAWKLKASFKRQEKELSLGADAVHRRMHRKSRSPVSAFEYFRFDVKENIPESSLGNWQSIQPGRHALKKIAAATDAYLAQPEVDNRLHECAEQLVHRRKLRAETLQWESFALGVRYCCPHLVQCQVQKDKVRFATRDVLLDHLRTVHKEPPPDANNFERINSLLDRGRINSDRSDGS</sequence>
<proteinExistence type="predicted"/>
<evidence type="ECO:0000313" key="6">
    <source>
        <dbReference type="EMBL" id="KIW30594.1"/>
    </source>
</evidence>
<keyword evidence="1" id="KW-0378">Hydrolase</keyword>
<protein>
    <recommendedName>
        <fullName evidence="5">PNPLA domain-containing protein</fullName>
    </recommendedName>
</protein>
<reference evidence="6 7" key="1">
    <citation type="submission" date="2015-01" db="EMBL/GenBank/DDBJ databases">
        <title>The Genome Sequence of Cladophialophora immunda CBS83496.</title>
        <authorList>
            <consortium name="The Broad Institute Genomics Platform"/>
            <person name="Cuomo C."/>
            <person name="de Hoog S."/>
            <person name="Gorbushina A."/>
            <person name="Stielow B."/>
            <person name="Teixiera M."/>
            <person name="Abouelleil A."/>
            <person name="Chapman S.B."/>
            <person name="Priest M."/>
            <person name="Young S.K."/>
            <person name="Wortman J."/>
            <person name="Nusbaum C."/>
            <person name="Birren B."/>
        </authorList>
    </citation>
    <scope>NUCLEOTIDE SEQUENCE [LARGE SCALE GENOMIC DNA]</scope>
    <source>
        <strain evidence="6 7">CBS 83496</strain>
    </source>
</reference>
<dbReference type="InterPro" id="IPR002641">
    <property type="entry name" value="PNPLA_dom"/>
</dbReference>
<evidence type="ECO:0000256" key="4">
    <source>
        <dbReference type="SAM" id="MobiDB-lite"/>
    </source>
</evidence>
<dbReference type="AlphaFoldDB" id="A0A0D2D4I6"/>
<evidence type="ECO:0000256" key="3">
    <source>
        <dbReference type="ARBA" id="ARBA00023098"/>
    </source>
</evidence>
<evidence type="ECO:0000313" key="7">
    <source>
        <dbReference type="Proteomes" id="UP000054466"/>
    </source>
</evidence>
<name>A0A0D2D4I6_9EURO</name>
<keyword evidence="2" id="KW-0442">Lipid degradation</keyword>
<feature type="region of interest" description="Disordered" evidence="4">
    <location>
        <begin position="33"/>
        <end position="55"/>
    </location>
</feature>
<organism evidence="6 7">
    <name type="scientific">Cladophialophora immunda</name>
    <dbReference type="NCBI Taxonomy" id="569365"/>
    <lineage>
        <taxon>Eukaryota</taxon>
        <taxon>Fungi</taxon>
        <taxon>Dikarya</taxon>
        <taxon>Ascomycota</taxon>
        <taxon>Pezizomycotina</taxon>
        <taxon>Eurotiomycetes</taxon>
        <taxon>Chaetothyriomycetidae</taxon>
        <taxon>Chaetothyriales</taxon>
        <taxon>Herpotrichiellaceae</taxon>
        <taxon>Cladophialophora</taxon>
    </lineage>
</organism>
<dbReference type="PANTHER" id="PTHR24185:SF1">
    <property type="entry name" value="CALCIUM-INDEPENDENT PHOSPHOLIPASE A2-GAMMA"/>
    <property type="match status" value="1"/>
</dbReference>
<dbReference type="InterPro" id="IPR016035">
    <property type="entry name" value="Acyl_Trfase/lysoPLipase"/>
</dbReference>